<dbReference type="AlphaFoldDB" id="A0A6J4J8Y2"/>
<keyword evidence="3" id="KW-0597">Phosphoprotein</keyword>
<dbReference type="Gene3D" id="3.30.565.10">
    <property type="entry name" value="Histidine kinase-like ATPase, C-terminal domain"/>
    <property type="match status" value="1"/>
</dbReference>
<dbReference type="GO" id="GO:0004721">
    <property type="term" value="F:phosphoprotein phosphatase activity"/>
    <property type="evidence" value="ECO:0007669"/>
    <property type="project" value="TreeGrafter"/>
</dbReference>
<evidence type="ECO:0000256" key="5">
    <source>
        <dbReference type="ARBA" id="ARBA00022777"/>
    </source>
</evidence>
<dbReference type="PROSITE" id="PS50109">
    <property type="entry name" value="HIS_KIN"/>
    <property type="match status" value="1"/>
</dbReference>
<evidence type="ECO:0000259" key="7">
    <source>
        <dbReference type="PROSITE" id="PS50109"/>
    </source>
</evidence>
<dbReference type="InterPro" id="IPR050351">
    <property type="entry name" value="BphY/WalK/GraS-like"/>
</dbReference>
<evidence type="ECO:0000256" key="4">
    <source>
        <dbReference type="ARBA" id="ARBA00022679"/>
    </source>
</evidence>
<comment type="catalytic activity">
    <reaction evidence="1">
        <text>ATP + protein L-histidine = ADP + protein N-phospho-L-histidine.</text>
        <dbReference type="EC" id="2.7.13.3"/>
    </reaction>
</comment>
<dbReference type="GO" id="GO:0005886">
    <property type="term" value="C:plasma membrane"/>
    <property type="evidence" value="ECO:0007669"/>
    <property type="project" value="TreeGrafter"/>
</dbReference>
<feature type="domain" description="Histidine kinase" evidence="7">
    <location>
        <begin position="1"/>
        <end position="74"/>
    </location>
</feature>
<dbReference type="PANTHER" id="PTHR45453">
    <property type="entry name" value="PHOSPHATE REGULON SENSOR PROTEIN PHOR"/>
    <property type="match status" value="1"/>
</dbReference>
<keyword evidence="8" id="KW-0406">Ion transport</keyword>
<keyword evidence="4 8" id="KW-0808">Transferase</keyword>
<keyword evidence="6" id="KW-0902">Two-component regulatory system</keyword>
<dbReference type="InterPro" id="IPR036890">
    <property type="entry name" value="HATPase_C_sf"/>
</dbReference>
<dbReference type="EC" id="2.7.13.3" evidence="2"/>
<gene>
    <name evidence="8" type="ORF">AVDCRST_MAG93-2769</name>
</gene>
<organism evidence="8">
    <name type="scientific">uncultured Chloroflexia bacterium</name>
    <dbReference type="NCBI Taxonomy" id="1672391"/>
    <lineage>
        <taxon>Bacteria</taxon>
        <taxon>Bacillati</taxon>
        <taxon>Chloroflexota</taxon>
        <taxon>Chloroflexia</taxon>
        <taxon>environmental samples</taxon>
    </lineage>
</organism>
<accession>A0A6J4J8Y2</accession>
<dbReference type="SUPFAM" id="SSF55874">
    <property type="entry name" value="ATPase domain of HSP90 chaperone/DNA topoisomerase II/histidine kinase"/>
    <property type="match status" value="1"/>
</dbReference>
<reference evidence="8" key="1">
    <citation type="submission" date="2020-02" db="EMBL/GenBank/DDBJ databases">
        <authorList>
            <person name="Meier V. D."/>
        </authorList>
    </citation>
    <scope>NUCLEOTIDE SEQUENCE</scope>
    <source>
        <strain evidence="8">AVDCRST_MAG93</strain>
    </source>
</reference>
<protein>
    <recommendedName>
        <fullName evidence="2">histidine kinase</fullName>
        <ecNumber evidence="2">2.7.13.3</ecNumber>
    </recommendedName>
</protein>
<evidence type="ECO:0000313" key="8">
    <source>
        <dbReference type="EMBL" id="CAA9273722.1"/>
    </source>
</evidence>
<evidence type="ECO:0000256" key="3">
    <source>
        <dbReference type="ARBA" id="ARBA00022553"/>
    </source>
</evidence>
<sequence>VEVANTSASIRHSDLNRIFEKFGRGSDAISRNIPGKGLGLYLSREIVRAHGSDVTVTTGPASMTVFGFELEIAE</sequence>
<evidence type="ECO:0000256" key="6">
    <source>
        <dbReference type="ARBA" id="ARBA00023012"/>
    </source>
</evidence>
<keyword evidence="8" id="KW-0407">Ion channel</keyword>
<evidence type="ECO:0000256" key="1">
    <source>
        <dbReference type="ARBA" id="ARBA00000085"/>
    </source>
</evidence>
<dbReference type="InterPro" id="IPR005467">
    <property type="entry name" value="His_kinase_dom"/>
</dbReference>
<dbReference type="InterPro" id="IPR003594">
    <property type="entry name" value="HATPase_dom"/>
</dbReference>
<feature type="non-terminal residue" evidence="8">
    <location>
        <position position="1"/>
    </location>
</feature>
<dbReference type="PANTHER" id="PTHR45453:SF1">
    <property type="entry name" value="PHOSPHATE REGULON SENSOR PROTEIN PHOR"/>
    <property type="match status" value="1"/>
</dbReference>
<dbReference type="Pfam" id="PF02518">
    <property type="entry name" value="HATPase_c"/>
    <property type="match status" value="1"/>
</dbReference>
<name>A0A6J4J8Y2_9CHLR</name>
<proteinExistence type="predicted"/>
<dbReference type="GO" id="GO:0016036">
    <property type="term" value="P:cellular response to phosphate starvation"/>
    <property type="evidence" value="ECO:0007669"/>
    <property type="project" value="TreeGrafter"/>
</dbReference>
<keyword evidence="8" id="KW-0813">Transport</keyword>
<evidence type="ECO:0000256" key="2">
    <source>
        <dbReference type="ARBA" id="ARBA00012438"/>
    </source>
</evidence>
<dbReference type="EMBL" id="CADCTR010000951">
    <property type="protein sequence ID" value="CAA9273722.1"/>
    <property type="molecule type" value="Genomic_DNA"/>
</dbReference>
<dbReference type="GO" id="GO:0000155">
    <property type="term" value="F:phosphorelay sensor kinase activity"/>
    <property type="evidence" value="ECO:0007669"/>
    <property type="project" value="TreeGrafter"/>
</dbReference>
<dbReference type="GO" id="GO:0034220">
    <property type="term" value="P:monoatomic ion transmembrane transport"/>
    <property type="evidence" value="ECO:0007669"/>
    <property type="project" value="UniProtKB-KW"/>
</dbReference>
<keyword evidence="5 8" id="KW-0418">Kinase</keyword>